<dbReference type="Proteomes" id="UP000515928">
    <property type="component" value="Chromosome"/>
</dbReference>
<evidence type="ECO:0000313" key="2">
    <source>
        <dbReference type="EMBL" id="QNN60850.1"/>
    </source>
</evidence>
<feature type="domain" description="Gcp-like" evidence="1">
    <location>
        <begin position="31"/>
        <end position="104"/>
    </location>
</feature>
<dbReference type="GO" id="GO:0002949">
    <property type="term" value="P:tRNA threonylcarbamoyladenosine modification"/>
    <property type="evidence" value="ECO:0007669"/>
    <property type="project" value="InterPro"/>
</dbReference>
<name>A0A7G9RZ25_9FIRM</name>
<dbReference type="NCBIfam" id="TIGR03725">
    <property type="entry name" value="T6A_YeaZ"/>
    <property type="match status" value="1"/>
</dbReference>
<dbReference type="AlphaFoldDB" id="A0A7G9RZ25"/>
<keyword evidence="2" id="KW-0808">Transferase</keyword>
<dbReference type="GO" id="GO:0016740">
    <property type="term" value="F:transferase activity"/>
    <property type="evidence" value="ECO:0007669"/>
    <property type="project" value="UniProtKB-KW"/>
</dbReference>
<dbReference type="KEGG" id="eio:H9L01_00260"/>
<dbReference type="EMBL" id="CP060715">
    <property type="protein sequence ID" value="QNN60850.1"/>
    <property type="molecule type" value="Genomic_DNA"/>
</dbReference>
<evidence type="ECO:0000259" key="1">
    <source>
        <dbReference type="Pfam" id="PF00814"/>
    </source>
</evidence>
<dbReference type="Pfam" id="PF00814">
    <property type="entry name" value="TsaD"/>
    <property type="match status" value="1"/>
</dbReference>
<keyword evidence="3" id="KW-1185">Reference proteome</keyword>
<dbReference type="InterPro" id="IPR043129">
    <property type="entry name" value="ATPase_NBD"/>
</dbReference>
<reference evidence="2 3" key="1">
    <citation type="submission" date="2020-08" db="EMBL/GenBank/DDBJ databases">
        <title>Genome sequence of Erysipelothrix inopinata DSM 15511T.</title>
        <authorList>
            <person name="Hyun D.-W."/>
            <person name="Bae J.-W."/>
        </authorList>
    </citation>
    <scope>NUCLEOTIDE SEQUENCE [LARGE SCALE GENOMIC DNA]</scope>
    <source>
        <strain evidence="2 3">DSM 15511</strain>
    </source>
</reference>
<protein>
    <submittedName>
        <fullName evidence="2">tRNA (Adenosine(37)-N6)-threonylcarbamoyltransferase complex dimerization subunit type 1 TsaB</fullName>
    </submittedName>
</protein>
<gene>
    <name evidence="2" type="primary">tsaB</name>
    <name evidence="2" type="ORF">H9L01_00260</name>
</gene>
<dbReference type="RefSeq" id="WP_187533971.1">
    <property type="nucleotide sequence ID" value="NZ_CBCSHU010000008.1"/>
</dbReference>
<dbReference type="Gene3D" id="3.30.420.40">
    <property type="match status" value="1"/>
</dbReference>
<dbReference type="SUPFAM" id="SSF53067">
    <property type="entry name" value="Actin-like ATPase domain"/>
    <property type="match status" value="1"/>
</dbReference>
<sequence length="187" mass="20961">MNTLIIDTSHTCLVTGVAIDSKLVAYKQENVGKRQSEYLITFVSEVLEKANLQSSDIDEVVVTNGPGSYTGMRIGLTFVKTWSLVNTEMKIYTVDTLLSLAGMKDGFSFIDARSKRVFGAYIEKGNVKDERVYTLDELETINQPLFGDLSLVGKETEYGNICSQILEVRDMWNIVENPDLLVPNYLK</sequence>
<evidence type="ECO:0000313" key="3">
    <source>
        <dbReference type="Proteomes" id="UP000515928"/>
    </source>
</evidence>
<dbReference type="InterPro" id="IPR000905">
    <property type="entry name" value="Gcp-like_dom"/>
</dbReference>
<organism evidence="2 3">
    <name type="scientific">Erysipelothrix inopinata</name>
    <dbReference type="NCBI Taxonomy" id="225084"/>
    <lineage>
        <taxon>Bacteria</taxon>
        <taxon>Bacillati</taxon>
        <taxon>Bacillota</taxon>
        <taxon>Erysipelotrichia</taxon>
        <taxon>Erysipelotrichales</taxon>
        <taxon>Erysipelotrichaceae</taxon>
        <taxon>Erysipelothrix</taxon>
    </lineage>
</organism>
<proteinExistence type="predicted"/>
<accession>A0A7G9RZ25</accession>
<dbReference type="InterPro" id="IPR022496">
    <property type="entry name" value="T6A_TsaB"/>
</dbReference>